<evidence type="ECO:0000313" key="2">
    <source>
        <dbReference type="Proteomes" id="UP000499080"/>
    </source>
</evidence>
<evidence type="ECO:0000313" key="1">
    <source>
        <dbReference type="EMBL" id="GBM53971.1"/>
    </source>
</evidence>
<name>A0A4Y2GKT6_ARAVE</name>
<gene>
    <name evidence="1" type="ORF">AVEN_18735_1</name>
</gene>
<dbReference type="AlphaFoldDB" id="A0A4Y2GKT6"/>
<sequence length="110" mass="11804">MPPLQDSVLNDHYAIVAFLGERVDNLQAIDSLPAIKSNSGIADIPAQELTVSVTRGTANYRTAINRWTIYSLASNLGPCISKCRGTAGALSNVKHIKGGEHCCHLISWAD</sequence>
<accession>A0A4Y2GKT6</accession>
<dbReference type="EMBL" id="BGPR01001439">
    <property type="protein sequence ID" value="GBM53971.1"/>
    <property type="molecule type" value="Genomic_DNA"/>
</dbReference>
<comment type="caution">
    <text evidence="1">The sequence shown here is derived from an EMBL/GenBank/DDBJ whole genome shotgun (WGS) entry which is preliminary data.</text>
</comment>
<reference evidence="1 2" key="1">
    <citation type="journal article" date="2019" name="Sci. Rep.">
        <title>Orb-weaving spider Araneus ventricosus genome elucidates the spidroin gene catalogue.</title>
        <authorList>
            <person name="Kono N."/>
            <person name="Nakamura H."/>
            <person name="Ohtoshi R."/>
            <person name="Moran D.A.P."/>
            <person name="Shinohara A."/>
            <person name="Yoshida Y."/>
            <person name="Fujiwara M."/>
            <person name="Mori M."/>
            <person name="Tomita M."/>
            <person name="Arakawa K."/>
        </authorList>
    </citation>
    <scope>NUCLEOTIDE SEQUENCE [LARGE SCALE GENOMIC DNA]</scope>
</reference>
<organism evidence="1 2">
    <name type="scientific">Araneus ventricosus</name>
    <name type="common">Orbweaver spider</name>
    <name type="synonym">Epeira ventricosa</name>
    <dbReference type="NCBI Taxonomy" id="182803"/>
    <lineage>
        <taxon>Eukaryota</taxon>
        <taxon>Metazoa</taxon>
        <taxon>Ecdysozoa</taxon>
        <taxon>Arthropoda</taxon>
        <taxon>Chelicerata</taxon>
        <taxon>Arachnida</taxon>
        <taxon>Araneae</taxon>
        <taxon>Araneomorphae</taxon>
        <taxon>Entelegynae</taxon>
        <taxon>Araneoidea</taxon>
        <taxon>Araneidae</taxon>
        <taxon>Araneus</taxon>
    </lineage>
</organism>
<protein>
    <submittedName>
        <fullName evidence="1">Uncharacterized protein</fullName>
    </submittedName>
</protein>
<proteinExistence type="predicted"/>
<dbReference type="Proteomes" id="UP000499080">
    <property type="component" value="Unassembled WGS sequence"/>
</dbReference>
<keyword evidence="2" id="KW-1185">Reference proteome</keyword>